<proteinExistence type="predicted"/>
<evidence type="ECO:0000259" key="3">
    <source>
        <dbReference type="SMART" id="SM00829"/>
    </source>
</evidence>
<dbReference type="EMBL" id="CAJZBQ010000015">
    <property type="protein sequence ID" value="CAG9316398.1"/>
    <property type="molecule type" value="Genomic_DNA"/>
</dbReference>
<dbReference type="SUPFAM" id="SSF51735">
    <property type="entry name" value="NAD(P)-binding Rossmann-fold domains"/>
    <property type="match status" value="1"/>
</dbReference>
<keyword evidence="2" id="KW-0560">Oxidoreductase</keyword>
<name>A0AAU9IQT1_9CILI</name>
<dbReference type="GO" id="GO:0070402">
    <property type="term" value="F:NADPH binding"/>
    <property type="evidence" value="ECO:0007669"/>
    <property type="project" value="TreeGrafter"/>
</dbReference>
<evidence type="ECO:0000256" key="2">
    <source>
        <dbReference type="ARBA" id="ARBA00023002"/>
    </source>
</evidence>
<dbReference type="Gene3D" id="3.40.50.720">
    <property type="entry name" value="NAD(P)-binding Rossmann-like Domain"/>
    <property type="match status" value="1"/>
</dbReference>
<dbReference type="InterPro" id="IPR020843">
    <property type="entry name" value="ER"/>
</dbReference>
<dbReference type="PANTHER" id="PTHR48106:SF18">
    <property type="entry name" value="QUINONE OXIDOREDUCTASE PIG3"/>
    <property type="match status" value="1"/>
</dbReference>
<evidence type="ECO:0000256" key="1">
    <source>
        <dbReference type="ARBA" id="ARBA00022857"/>
    </source>
</evidence>
<dbReference type="InterPro" id="IPR013154">
    <property type="entry name" value="ADH-like_N"/>
</dbReference>
<comment type="caution">
    <text evidence="4">The sequence shown here is derived from an EMBL/GenBank/DDBJ whole genome shotgun (WGS) entry which is preliminary data.</text>
</comment>
<dbReference type="InterPro" id="IPR036291">
    <property type="entry name" value="NAD(P)-bd_dom_sf"/>
</dbReference>
<sequence length="333" mass="36450">MEADTITGIRVHAYEDLDSLTVDQAPIPELEDTQILVRVEYAPINIIDLMQALGHYRRQPLPHFIGNEGSGTVIKSGAHPYAQSLVGKRVSFEASVQGFGAYADYLVTSAFNAFPLKDSVTFEQAASLIINPMTVALMVEKLKEGNHKSVIINAAASAIGKMLIRWCKLLNITTINLVRRQEQADILISIGAEHVFNTSNDGWKDTVKALTTQLGTKIGFDAIAGSATQDMIDLLNEGGVLYAYGILSGQPAQFMPPSLAGDKSIKGLFLAPWLRSLTVEKRVEVGYQVQDLIGYALKTDYVAEVTLDGVKDALKQYADKKTDSKFLVRTRRS</sequence>
<dbReference type="InterPro" id="IPR011032">
    <property type="entry name" value="GroES-like_sf"/>
</dbReference>
<dbReference type="SMART" id="SM00829">
    <property type="entry name" value="PKS_ER"/>
    <property type="match status" value="1"/>
</dbReference>
<dbReference type="InterPro" id="IPR013149">
    <property type="entry name" value="ADH-like_C"/>
</dbReference>
<dbReference type="Pfam" id="PF08240">
    <property type="entry name" value="ADH_N"/>
    <property type="match status" value="1"/>
</dbReference>
<gene>
    <name evidence="4" type="ORF">BSTOLATCC_MIC15828</name>
</gene>
<protein>
    <recommendedName>
        <fullName evidence="3">Enoyl reductase (ER) domain-containing protein</fullName>
    </recommendedName>
</protein>
<keyword evidence="5" id="KW-1185">Reference proteome</keyword>
<keyword evidence="1" id="KW-0521">NADP</keyword>
<dbReference type="PANTHER" id="PTHR48106">
    <property type="entry name" value="QUINONE OXIDOREDUCTASE PIG3-RELATED"/>
    <property type="match status" value="1"/>
</dbReference>
<dbReference type="SUPFAM" id="SSF50129">
    <property type="entry name" value="GroES-like"/>
    <property type="match status" value="1"/>
</dbReference>
<dbReference type="GO" id="GO:0016651">
    <property type="term" value="F:oxidoreductase activity, acting on NAD(P)H"/>
    <property type="evidence" value="ECO:0007669"/>
    <property type="project" value="TreeGrafter"/>
</dbReference>
<organism evidence="4 5">
    <name type="scientific">Blepharisma stoltei</name>
    <dbReference type="NCBI Taxonomy" id="1481888"/>
    <lineage>
        <taxon>Eukaryota</taxon>
        <taxon>Sar</taxon>
        <taxon>Alveolata</taxon>
        <taxon>Ciliophora</taxon>
        <taxon>Postciliodesmatophora</taxon>
        <taxon>Heterotrichea</taxon>
        <taxon>Heterotrichida</taxon>
        <taxon>Blepharismidae</taxon>
        <taxon>Blepharisma</taxon>
    </lineage>
</organism>
<reference evidence="4" key="1">
    <citation type="submission" date="2021-09" db="EMBL/GenBank/DDBJ databases">
        <authorList>
            <consortium name="AG Swart"/>
            <person name="Singh M."/>
            <person name="Singh A."/>
            <person name="Seah K."/>
            <person name="Emmerich C."/>
        </authorList>
    </citation>
    <scope>NUCLEOTIDE SEQUENCE</scope>
    <source>
        <strain evidence="4">ATCC30299</strain>
    </source>
</reference>
<dbReference type="AlphaFoldDB" id="A0AAU9IQT1"/>
<dbReference type="Gene3D" id="3.90.180.10">
    <property type="entry name" value="Medium-chain alcohol dehydrogenases, catalytic domain"/>
    <property type="match status" value="1"/>
</dbReference>
<feature type="domain" description="Enoyl reductase (ER)" evidence="3">
    <location>
        <begin position="15"/>
        <end position="328"/>
    </location>
</feature>
<dbReference type="Pfam" id="PF00107">
    <property type="entry name" value="ADH_zinc_N"/>
    <property type="match status" value="1"/>
</dbReference>
<evidence type="ECO:0000313" key="5">
    <source>
        <dbReference type="Proteomes" id="UP001162131"/>
    </source>
</evidence>
<dbReference type="Proteomes" id="UP001162131">
    <property type="component" value="Unassembled WGS sequence"/>
</dbReference>
<evidence type="ECO:0000313" key="4">
    <source>
        <dbReference type="EMBL" id="CAG9316398.1"/>
    </source>
</evidence>
<accession>A0AAU9IQT1</accession>